<keyword evidence="4" id="KW-0067">ATP-binding</keyword>
<evidence type="ECO:0000313" key="7">
    <source>
        <dbReference type="EMBL" id="CEM41507.1"/>
    </source>
</evidence>
<organism evidence="7">
    <name type="scientific">Chromera velia CCMP2878</name>
    <dbReference type="NCBI Taxonomy" id="1169474"/>
    <lineage>
        <taxon>Eukaryota</taxon>
        <taxon>Sar</taxon>
        <taxon>Alveolata</taxon>
        <taxon>Colpodellida</taxon>
        <taxon>Chromeraceae</taxon>
        <taxon>Chromera</taxon>
    </lineage>
</organism>
<dbReference type="InterPro" id="IPR013083">
    <property type="entry name" value="Znf_RING/FYVE/PHD"/>
</dbReference>
<proteinExistence type="predicted"/>
<keyword evidence="3" id="KW-0418">Kinase</keyword>
<dbReference type="InterPro" id="IPR000719">
    <property type="entry name" value="Prot_kinase_dom"/>
</dbReference>
<feature type="region of interest" description="Disordered" evidence="5">
    <location>
        <begin position="873"/>
        <end position="935"/>
    </location>
</feature>
<keyword evidence="2" id="KW-0547">Nucleotide-binding</keyword>
<dbReference type="GO" id="GO:0005524">
    <property type="term" value="F:ATP binding"/>
    <property type="evidence" value="ECO:0007669"/>
    <property type="project" value="UniProtKB-KW"/>
</dbReference>
<protein>
    <recommendedName>
        <fullName evidence="6">Protein kinase domain-containing protein</fullName>
    </recommendedName>
</protein>
<evidence type="ECO:0000259" key="6">
    <source>
        <dbReference type="SMART" id="SM00220"/>
    </source>
</evidence>
<dbReference type="InterPro" id="IPR008271">
    <property type="entry name" value="Ser/Thr_kinase_AS"/>
</dbReference>
<dbReference type="Pfam" id="PF00069">
    <property type="entry name" value="Pkinase"/>
    <property type="match status" value="1"/>
</dbReference>
<gene>
    <name evidence="7" type="ORF">Cvel_6266</name>
</gene>
<dbReference type="SMART" id="SM00220">
    <property type="entry name" value="S_TKc"/>
    <property type="match status" value="1"/>
</dbReference>
<accession>A0A0G4HBZ4</accession>
<dbReference type="VEuPathDB" id="CryptoDB:Cvel_6266"/>
<dbReference type="Gene3D" id="1.10.510.10">
    <property type="entry name" value="Transferase(Phosphotransferase) domain 1"/>
    <property type="match status" value="1"/>
</dbReference>
<dbReference type="PROSITE" id="PS00108">
    <property type="entry name" value="PROTEIN_KINASE_ST"/>
    <property type="match status" value="1"/>
</dbReference>
<evidence type="ECO:0000256" key="5">
    <source>
        <dbReference type="SAM" id="MobiDB-lite"/>
    </source>
</evidence>
<dbReference type="SUPFAM" id="SSF56112">
    <property type="entry name" value="Protein kinase-like (PK-like)"/>
    <property type="match status" value="1"/>
</dbReference>
<evidence type="ECO:0000256" key="4">
    <source>
        <dbReference type="ARBA" id="ARBA00022840"/>
    </source>
</evidence>
<dbReference type="EMBL" id="CDMZ01002246">
    <property type="protein sequence ID" value="CEM41507.1"/>
    <property type="molecule type" value="Genomic_DNA"/>
</dbReference>
<name>A0A0G4HBZ4_9ALVE</name>
<dbReference type="SUPFAM" id="SSF57850">
    <property type="entry name" value="RING/U-box"/>
    <property type="match status" value="1"/>
</dbReference>
<dbReference type="GO" id="GO:0004674">
    <property type="term" value="F:protein serine/threonine kinase activity"/>
    <property type="evidence" value="ECO:0007669"/>
    <property type="project" value="TreeGrafter"/>
</dbReference>
<dbReference type="CDD" id="cd00180">
    <property type="entry name" value="PKc"/>
    <property type="match status" value="1"/>
</dbReference>
<dbReference type="Gene3D" id="3.30.40.10">
    <property type="entry name" value="Zinc/RING finger domain, C3HC4 (zinc finger)"/>
    <property type="match status" value="1"/>
</dbReference>
<evidence type="ECO:0000256" key="1">
    <source>
        <dbReference type="ARBA" id="ARBA00022679"/>
    </source>
</evidence>
<dbReference type="InterPro" id="IPR050660">
    <property type="entry name" value="NEK_Ser/Thr_kinase"/>
</dbReference>
<evidence type="ECO:0000256" key="2">
    <source>
        <dbReference type="ARBA" id="ARBA00022741"/>
    </source>
</evidence>
<feature type="compositionally biased region" description="Acidic residues" evidence="5">
    <location>
        <begin position="1281"/>
        <end position="1290"/>
    </location>
</feature>
<dbReference type="PANTHER" id="PTHR43671">
    <property type="entry name" value="SERINE/THREONINE-PROTEIN KINASE NEK"/>
    <property type="match status" value="1"/>
</dbReference>
<reference evidence="7" key="1">
    <citation type="submission" date="2014-11" db="EMBL/GenBank/DDBJ databases">
        <authorList>
            <person name="Otto D Thomas"/>
            <person name="Naeem Raeece"/>
        </authorList>
    </citation>
    <scope>NUCLEOTIDE SEQUENCE</scope>
</reference>
<dbReference type="InterPro" id="IPR011009">
    <property type="entry name" value="Kinase-like_dom_sf"/>
</dbReference>
<feature type="region of interest" description="Disordered" evidence="5">
    <location>
        <begin position="950"/>
        <end position="980"/>
    </location>
</feature>
<dbReference type="PANTHER" id="PTHR43671:SF103">
    <property type="entry name" value="KINASE, PUTATIVE-RELATED"/>
    <property type="match status" value="1"/>
</dbReference>
<evidence type="ECO:0000256" key="3">
    <source>
        <dbReference type="ARBA" id="ARBA00022777"/>
    </source>
</evidence>
<sequence length="1569" mass="174832">MDHVHRRQERRRLERFIERGDLAGVENEYEAAVNRARGRQNYLEDFFDRDLLLPAVISGHSDIVHVFRDHPHLFGTRVVEELLLRCRHRTMLQVLLDDAGVQPERQVLLELSTNRRAVGTVSKRETFEMIEERFPGTISGLLVDLCAQGDDHSVANAFDCLPLEGKLEGTHVRLLAYTNKLWALEILHNKGLLRNELHLYVLRGFSEVVEHRGLMVQRLREWGVSLGNVQTDRDREMAAAVVFSLAKHADLSDPDDGLRYLLSGLSPEILQPLALPLLQGCVFCCKFRNIEVLDQEFGLRERFREHAAACWVEYVTEGLMRSHTMEQLHLFSWMAEQMGVDMNLPVECPAPEEPRGVSPPKPLLSHICTGQLPGLNDRAVLAKRLVEIGAEASQEDVEFSFLSADEELMEAFAPSWCPSALILAVAKKDMAAIEQIIADPRPAGSFSDLLRDVDSFDNNALMVAAAFRFNEGLEKLLPFADADVICDQRNIRGENLVDVIHATRDGDLIETLGIPLIKLEPLCLPMIRAQLLNHEEALSALGKDRDLAERADLPPEWHSLTAMLSEVATQQQLPAVNEEQLDVTIECAMSLHTARECVAALDAAQRSLEAAVQEREETRPTFKELKVRGRERNERRAEALQALESVVLSRSDGRFSCMTAETASECEETITRLKGSVEALQRYRREVQGVDDMEDGGGSDLTPAQLRDEAVRLSQSFRDEMEGWQRAHDMGGVEERKQRVLAALVPLLGSGTEREFRDALKSVESALQAETVHLKWKRPAADAPVVTAIRAASRLIAVFERLRESSDLMMEDGWVDEKVSFLREGARFESPLPSPLQKFYGPDLSALRSSQDRLVGLIEEVKELKHQREREHLRAVRMQVDEGDESESDEESEEGEGGLEEGNVGEDEEMGEEGEGGGGSVPVTSQDGQQPLAAAAAASQSVAAVAAVAAASQPDDTEEGAKRLRRSSGGRSGLGVPKRQRGVSPAVQILDLQIEEILQKKRDEGLTSFIQKERSSLLRQASLHFPELLHPNAPWYKRVVSDCTGLPVFGGSEALGRLGVWVEGRCLEDFPQRGEARDTGRHKMRVCTDEEGKEWVVKEYDLADPQVACVFYSQAARLHELRHAHLVQISAVFQEGTKGYIQMPKYPKGDLRQWMTAEENDLSLRDVGVCKKIVGDVLAGLAHVHSRGFVHCDVKPSNVLLTSELRGVLSDFDGVWRQHRETLTLTTVAAPRQLQTTIAYMAPELSADSPSPPTHASDIFSAGVLVRELFQGVSLGTNGGGEEEGGDESDMPSSSSSLQELVAKMTAENPADRPPAAECLLHPFLAADFPPPSEPCLFCFEVCRGTDGLICKSSSAAHHFICDVCLNNWVTSMAEPDGDSREIREHEGHLGCRGEGCVSARWTPHEISGHLRPEVYERYDAIRMEEIERRLHEGNEQEIQQRVLAQLQQGEAVRHQHIVEETILTLRCPRPECGQAFVNFEGCFALTCSRCRAGFCGWCLADCGDDAHAHVATCQHSLDPGDVFGTIELFEQAQRESKRRKVDEYIQNIADEALQREVRELLEIQLRDL</sequence>
<feature type="compositionally biased region" description="Acidic residues" evidence="5">
    <location>
        <begin position="881"/>
        <end position="915"/>
    </location>
</feature>
<feature type="domain" description="Protein kinase" evidence="6">
    <location>
        <begin position="1081"/>
        <end position="1325"/>
    </location>
</feature>
<feature type="region of interest" description="Disordered" evidence="5">
    <location>
        <begin position="1276"/>
        <end position="1298"/>
    </location>
</feature>
<keyword evidence="1" id="KW-0808">Transferase</keyword>